<organism evidence="2 3">
    <name type="scientific">Dermabacter vaginalis</name>
    <dbReference type="NCBI Taxonomy" id="1630135"/>
    <lineage>
        <taxon>Bacteria</taxon>
        <taxon>Bacillati</taxon>
        <taxon>Actinomycetota</taxon>
        <taxon>Actinomycetes</taxon>
        <taxon>Micrococcales</taxon>
        <taxon>Dermabacteraceae</taxon>
        <taxon>Dermabacter</taxon>
    </lineage>
</organism>
<feature type="transmembrane region" description="Helical" evidence="1">
    <location>
        <begin position="195"/>
        <end position="214"/>
    </location>
</feature>
<dbReference type="EMBL" id="CP044108">
    <property type="protein sequence ID" value="QEU12470.1"/>
    <property type="molecule type" value="Genomic_DNA"/>
</dbReference>
<feature type="transmembrane region" description="Helical" evidence="1">
    <location>
        <begin position="170"/>
        <end position="188"/>
    </location>
</feature>
<evidence type="ECO:0000256" key="1">
    <source>
        <dbReference type="SAM" id="Phobius"/>
    </source>
</evidence>
<name>A0ABX6A8I5_9MICO</name>
<keyword evidence="1" id="KW-1133">Transmembrane helix</keyword>
<keyword evidence="3" id="KW-1185">Reference proteome</keyword>
<evidence type="ECO:0008006" key="4">
    <source>
        <dbReference type="Google" id="ProtNLM"/>
    </source>
</evidence>
<protein>
    <recommendedName>
        <fullName evidence="4">Integral membrane protein</fullName>
    </recommendedName>
</protein>
<evidence type="ECO:0000313" key="2">
    <source>
        <dbReference type="EMBL" id="QEU12470.1"/>
    </source>
</evidence>
<dbReference type="RefSeq" id="WP_150333609.1">
    <property type="nucleotide sequence ID" value="NZ_CP044108.1"/>
</dbReference>
<feature type="transmembrane region" description="Helical" evidence="1">
    <location>
        <begin position="245"/>
        <end position="270"/>
    </location>
</feature>
<reference evidence="2 3" key="1">
    <citation type="submission" date="2019-09" db="EMBL/GenBank/DDBJ databases">
        <title>FDA dAtabase for Regulatory Grade micrObial Sequences (FDA-ARGOS): Supporting development and validation of Infectious Disease Dx tests.</title>
        <authorList>
            <person name="Sciortino C."/>
            <person name="Tallon L."/>
            <person name="Sadzewicz L."/>
            <person name="Vavikolanu K."/>
            <person name="Mehta A."/>
            <person name="Aluvathingal J."/>
            <person name="Nadendla S."/>
            <person name="Nandy P."/>
            <person name="Geyer C."/>
            <person name="Yan Y."/>
            <person name="Sichtig H."/>
        </authorList>
    </citation>
    <scope>NUCLEOTIDE SEQUENCE [LARGE SCALE GENOMIC DNA]</scope>
    <source>
        <strain evidence="2 3">FDAARGOS_640</strain>
    </source>
</reference>
<sequence length="293" mass="30652">MTIVREIGAVLLVLISFVATTVSVPAAWVRDRIVDRDGFLSLTSPLAHDLDLQKDLANEAMNQVGAGLPIPAGLRSTVQDTILSQVGVVTETEAYGHMWTGTMGDMHDQLTSGATTVTVHADLTPVWDALLAPVQSFLPFDLPDVGPTVVTLGTFNAGWFEVLEACAVNATLLTVVGVAAGLGALAISNVRLRTLVLLGIAVVLSALTWIAVLYSNSLWVPDSLTGSTVGGPVVQRVLDSAAHDVFVPAVMCALTGLGLIIVAVTGMSIVAARRASARQQVVAPAPIGYPERW</sequence>
<accession>A0ABX6A8I5</accession>
<keyword evidence="1" id="KW-0812">Transmembrane</keyword>
<dbReference type="Proteomes" id="UP000323865">
    <property type="component" value="Chromosome"/>
</dbReference>
<keyword evidence="1" id="KW-0472">Membrane</keyword>
<gene>
    <name evidence="2" type="ORF">FOB48_09240</name>
</gene>
<proteinExistence type="predicted"/>
<evidence type="ECO:0000313" key="3">
    <source>
        <dbReference type="Proteomes" id="UP000323865"/>
    </source>
</evidence>